<feature type="compositionally biased region" description="Basic and acidic residues" evidence="1">
    <location>
        <begin position="1"/>
        <end position="19"/>
    </location>
</feature>
<accession>A0A0F9U2B5</accession>
<name>A0A0F9U2B5_9ZZZZ</name>
<evidence type="ECO:0000256" key="1">
    <source>
        <dbReference type="SAM" id="MobiDB-lite"/>
    </source>
</evidence>
<dbReference type="EMBL" id="LAZR01000155">
    <property type="protein sequence ID" value="KKN85719.1"/>
    <property type="molecule type" value="Genomic_DNA"/>
</dbReference>
<protein>
    <submittedName>
        <fullName evidence="2">Uncharacterized protein</fullName>
    </submittedName>
</protein>
<reference evidence="2" key="1">
    <citation type="journal article" date="2015" name="Nature">
        <title>Complex archaea that bridge the gap between prokaryotes and eukaryotes.</title>
        <authorList>
            <person name="Spang A."/>
            <person name="Saw J.H."/>
            <person name="Jorgensen S.L."/>
            <person name="Zaremba-Niedzwiedzka K."/>
            <person name="Martijn J."/>
            <person name="Lind A.E."/>
            <person name="van Eijk R."/>
            <person name="Schleper C."/>
            <person name="Guy L."/>
            <person name="Ettema T.J."/>
        </authorList>
    </citation>
    <scope>NUCLEOTIDE SEQUENCE</scope>
</reference>
<organism evidence="2">
    <name type="scientific">marine sediment metagenome</name>
    <dbReference type="NCBI Taxonomy" id="412755"/>
    <lineage>
        <taxon>unclassified sequences</taxon>
        <taxon>metagenomes</taxon>
        <taxon>ecological metagenomes</taxon>
    </lineage>
</organism>
<evidence type="ECO:0000313" key="2">
    <source>
        <dbReference type="EMBL" id="KKN85719.1"/>
    </source>
</evidence>
<feature type="region of interest" description="Disordered" evidence="1">
    <location>
        <begin position="1"/>
        <end position="34"/>
    </location>
</feature>
<sequence>MTDKPQSLEETTDKPLSLEEDKELSAALDKASESMEQLPDDFTFVTSTGAVIEAIEPPDNIMQRVLAQFPERDPPIVTITQGSKTWKEPNANDPDYVRKRRRRMVLLGEAVLKVNMFRGMVILELPKDQPKYEDDTEWIEEYEAIGLDVPGKEQKTARYLEWLRYRILPSAMDMEGLRKAGNRLEGIKEEDVEAAMATFLPPSGRDADSGVDSGA</sequence>
<proteinExistence type="predicted"/>
<gene>
    <name evidence="2" type="ORF">LCGC14_0275240</name>
</gene>
<dbReference type="AlphaFoldDB" id="A0A0F9U2B5"/>
<comment type="caution">
    <text evidence="2">The sequence shown here is derived from an EMBL/GenBank/DDBJ whole genome shotgun (WGS) entry which is preliminary data.</text>
</comment>